<dbReference type="GO" id="GO:0005886">
    <property type="term" value="C:plasma membrane"/>
    <property type="evidence" value="ECO:0007669"/>
    <property type="project" value="UniProtKB-SubCell"/>
</dbReference>
<feature type="transmembrane region" description="Helical" evidence="6">
    <location>
        <begin position="193"/>
        <end position="211"/>
    </location>
</feature>
<evidence type="ECO:0000256" key="4">
    <source>
        <dbReference type="ARBA" id="ARBA00022989"/>
    </source>
</evidence>
<evidence type="ECO:0000313" key="8">
    <source>
        <dbReference type="EMBL" id="MYL84954.1"/>
    </source>
</evidence>
<dbReference type="PANTHER" id="PTHR42920">
    <property type="entry name" value="OS03G0707200 PROTEIN-RELATED"/>
    <property type="match status" value="1"/>
</dbReference>
<evidence type="ECO:0000259" key="7">
    <source>
        <dbReference type="Pfam" id="PF00892"/>
    </source>
</evidence>
<feature type="transmembrane region" description="Helical" evidence="6">
    <location>
        <begin position="223"/>
        <end position="244"/>
    </location>
</feature>
<feature type="transmembrane region" description="Helical" evidence="6">
    <location>
        <begin position="105"/>
        <end position="124"/>
    </location>
</feature>
<feature type="domain" description="EamA" evidence="7">
    <location>
        <begin position="14"/>
        <end position="147"/>
    </location>
</feature>
<dbReference type="Proteomes" id="UP000482487">
    <property type="component" value="Unassembled WGS sequence"/>
</dbReference>
<feature type="transmembrane region" description="Helical" evidence="6">
    <location>
        <begin position="133"/>
        <end position="150"/>
    </location>
</feature>
<dbReference type="Pfam" id="PF00892">
    <property type="entry name" value="EamA"/>
    <property type="match status" value="2"/>
</dbReference>
<name>A0A7C9MX28_9BACT</name>
<keyword evidence="2" id="KW-1003">Cell membrane</keyword>
<evidence type="ECO:0000256" key="6">
    <source>
        <dbReference type="SAM" id="Phobius"/>
    </source>
</evidence>
<dbReference type="InterPro" id="IPR000620">
    <property type="entry name" value="EamA_dom"/>
</dbReference>
<dbReference type="AlphaFoldDB" id="A0A7C9MX28"/>
<feature type="transmembrane region" description="Helical" evidence="6">
    <location>
        <begin position="281"/>
        <end position="299"/>
    </location>
</feature>
<evidence type="ECO:0000313" key="9">
    <source>
        <dbReference type="Proteomes" id="UP000482487"/>
    </source>
</evidence>
<feature type="transmembrane region" description="Helical" evidence="6">
    <location>
        <begin position="46"/>
        <end position="62"/>
    </location>
</feature>
<keyword evidence="3 6" id="KW-0812">Transmembrane</keyword>
<evidence type="ECO:0000256" key="2">
    <source>
        <dbReference type="ARBA" id="ARBA00022475"/>
    </source>
</evidence>
<comment type="caution">
    <text evidence="8">The sequence shown here is derived from an EMBL/GenBank/DDBJ whole genome shotgun (WGS) entry which is preliminary data.</text>
</comment>
<dbReference type="SUPFAM" id="SSF103481">
    <property type="entry name" value="Multidrug resistance efflux transporter EmrE"/>
    <property type="match status" value="2"/>
</dbReference>
<dbReference type="RefSeq" id="WP_160963468.1">
    <property type="nucleotide sequence ID" value="NZ_WVUD01000048.1"/>
</dbReference>
<feature type="domain" description="EamA" evidence="7">
    <location>
        <begin position="162"/>
        <end position="298"/>
    </location>
</feature>
<dbReference type="InterPro" id="IPR051258">
    <property type="entry name" value="Diverse_Substrate_Transporter"/>
</dbReference>
<dbReference type="InterPro" id="IPR037185">
    <property type="entry name" value="EmrE-like"/>
</dbReference>
<accession>A0A7C9MX28</accession>
<proteinExistence type="predicted"/>
<dbReference type="EMBL" id="WVUD01000048">
    <property type="protein sequence ID" value="MYL84954.1"/>
    <property type="molecule type" value="Genomic_DNA"/>
</dbReference>
<evidence type="ECO:0000256" key="5">
    <source>
        <dbReference type="ARBA" id="ARBA00023136"/>
    </source>
</evidence>
<organism evidence="8 9">
    <name type="scientific">Solidesulfovibrio aerotolerans</name>
    <dbReference type="NCBI Taxonomy" id="295255"/>
    <lineage>
        <taxon>Bacteria</taxon>
        <taxon>Pseudomonadati</taxon>
        <taxon>Thermodesulfobacteriota</taxon>
        <taxon>Desulfovibrionia</taxon>
        <taxon>Desulfovibrionales</taxon>
        <taxon>Desulfovibrionaceae</taxon>
        <taxon>Solidesulfovibrio</taxon>
    </lineage>
</organism>
<keyword evidence="9" id="KW-1185">Reference proteome</keyword>
<feature type="transmembrane region" description="Helical" evidence="6">
    <location>
        <begin position="12"/>
        <end position="34"/>
    </location>
</feature>
<keyword evidence="5 6" id="KW-0472">Membrane</keyword>
<evidence type="ECO:0000256" key="3">
    <source>
        <dbReference type="ARBA" id="ARBA00022692"/>
    </source>
</evidence>
<comment type="subcellular location">
    <subcellularLocation>
        <location evidence="1">Cell membrane</location>
        <topology evidence="1">Multi-pass membrane protein</topology>
    </subcellularLocation>
</comment>
<feature type="transmembrane region" description="Helical" evidence="6">
    <location>
        <begin position="251"/>
        <end position="275"/>
    </location>
</feature>
<protein>
    <submittedName>
        <fullName evidence="8">EamA family transporter</fullName>
    </submittedName>
</protein>
<dbReference type="Gene3D" id="1.10.3730.20">
    <property type="match status" value="1"/>
</dbReference>
<dbReference type="PANTHER" id="PTHR42920:SF11">
    <property type="entry name" value="INNER MEMBRANE PROTEIN YTFF"/>
    <property type="match status" value="1"/>
</dbReference>
<dbReference type="OrthoDB" id="4167046at2"/>
<reference evidence="8 9" key="1">
    <citation type="submission" date="2020-01" db="EMBL/GenBank/DDBJ databases">
        <title>Genome sequence of Desulfovibrio aerotolerans DSM 16695(T).</title>
        <authorList>
            <person name="Karnachuk O."/>
            <person name="Avakyan M."/>
            <person name="Mardanov A."/>
            <person name="Kadnikov V."/>
            <person name="Ravin N."/>
        </authorList>
    </citation>
    <scope>NUCLEOTIDE SEQUENCE [LARGE SCALE GENOMIC DNA]</scope>
    <source>
        <strain evidence="8 9">DSM 16695</strain>
    </source>
</reference>
<sequence length="311" mass="33403">MNTHDLKAKARLGGYLAALAATVLWAGNFVVARGIAHEIPPIQLNFWRWTVALACLLPLALPKLRADLPAMRRNLPYLTVMGLLGVAALNSFIYKAGQTTESLNMALLVPTAPIMIIVLSRIVYGEPITPRRLGGVAVVLLGVVALVSRGDWRHIASVQFMPGDLWALAGAACFAFYSFLIRKRPADISIEGFNAAMFVLGLGLMLPFVIWEGLVLPGPVWNARVVAGVCYAGIGCSFGAYLLWTKAIASIGPVLAGMVYYTLPLFTAIESVLLLGERVSLVHLLGGALIVSGIMLATIDRRVLAMSRPVK</sequence>
<evidence type="ECO:0000256" key="1">
    <source>
        <dbReference type="ARBA" id="ARBA00004651"/>
    </source>
</evidence>
<keyword evidence="4 6" id="KW-1133">Transmembrane helix</keyword>
<feature type="transmembrane region" description="Helical" evidence="6">
    <location>
        <begin position="74"/>
        <end position="93"/>
    </location>
</feature>
<feature type="transmembrane region" description="Helical" evidence="6">
    <location>
        <begin position="165"/>
        <end position="181"/>
    </location>
</feature>
<gene>
    <name evidence="8" type="ORF">GTA51_17725</name>
</gene>